<keyword evidence="2" id="KW-0732">Signal</keyword>
<feature type="region of interest" description="Disordered" evidence="1">
    <location>
        <begin position="272"/>
        <end position="302"/>
    </location>
</feature>
<dbReference type="Proteomes" id="UP000268162">
    <property type="component" value="Unassembled WGS sequence"/>
</dbReference>
<dbReference type="AlphaFoldDB" id="A0A4P9ZQL5"/>
<evidence type="ECO:0000256" key="2">
    <source>
        <dbReference type="SAM" id="SignalP"/>
    </source>
</evidence>
<keyword evidence="4" id="KW-1185">Reference proteome</keyword>
<feature type="signal peptide" evidence="2">
    <location>
        <begin position="1"/>
        <end position="15"/>
    </location>
</feature>
<proteinExistence type="predicted"/>
<evidence type="ECO:0000256" key="1">
    <source>
        <dbReference type="SAM" id="MobiDB-lite"/>
    </source>
</evidence>
<feature type="compositionally biased region" description="Basic residues" evidence="1">
    <location>
        <begin position="291"/>
        <end position="302"/>
    </location>
</feature>
<name>A0A4P9ZQL5_9FUNG</name>
<protein>
    <submittedName>
        <fullName evidence="3">Uncharacterized protein</fullName>
    </submittedName>
</protein>
<gene>
    <name evidence="3" type="ORF">BJ085DRAFT_32146</name>
</gene>
<accession>A0A4P9ZQL5</accession>
<feature type="compositionally biased region" description="Polar residues" evidence="1">
    <location>
        <begin position="278"/>
        <end position="290"/>
    </location>
</feature>
<organism evidence="3 4">
    <name type="scientific">Dimargaris cristalligena</name>
    <dbReference type="NCBI Taxonomy" id="215637"/>
    <lineage>
        <taxon>Eukaryota</taxon>
        <taxon>Fungi</taxon>
        <taxon>Fungi incertae sedis</taxon>
        <taxon>Zoopagomycota</taxon>
        <taxon>Kickxellomycotina</taxon>
        <taxon>Dimargaritomycetes</taxon>
        <taxon>Dimargaritales</taxon>
        <taxon>Dimargaritaceae</taxon>
        <taxon>Dimargaris</taxon>
    </lineage>
</organism>
<sequence length="302" mass="33359">MVVLTVAAFGVVAHADQPTTTASEDSHVPTLVRRMFNPNDPGVVEHVFQHLANRHRRPQEYYRTPYQQGYYTNPGHPGYNNGLSQQQYNPRLSYPNQQFNAGMPYASGWNDPQAQYARMFNAGGWNIHPGQQAQLMNGGLPNMGGGITQQQAPYYFQGNAVPPHMIPSAMQQANYMAQMNYGLRPGQATTNPLGAIPHQANGIQTNMSANTIQQTNGIQSNIGANAVQQANGIQTNMGANTMQQAQHNARMNDGLHRGKIIVNPLGKHIHPSMESVPMQPSRSTGYSNIQTKKRSRRFSFFS</sequence>
<reference evidence="4" key="1">
    <citation type="journal article" date="2018" name="Nat. Microbiol.">
        <title>Leveraging single-cell genomics to expand the fungal tree of life.</title>
        <authorList>
            <person name="Ahrendt S.R."/>
            <person name="Quandt C.A."/>
            <person name="Ciobanu D."/>
            <person name="Clum A."/>
            <person name="Salamov A."/>
            <person name="Andreopoulos B."/>
            <person name="Cheng J.F."/>
            <person name="Woyke T."/>
            <person name="Pelin A."/>
            <person name="Henrissat B."/>
            <person name="Reynolds N.K."/>
            <person name="Benny G.L."/>
            <person name="Smith M.E."/>
            <person name="James T.Y."/>
            <person name="Grigoriev I.V."/>
        </authorList>
    </citation>
    <scope>NUCLEOTIDE SEQUENCE [LARGE SCALE GENOMIC DNA]</scope>
    <source>
        <strain evidence="4">RSA 468</strain>
    </source>
</reference>
<evidence type="ECO:0000313" key="4">
    <source>
        <dbReference type="Proteomes" id="UP000268162"/>
    </source>
</evidence>
<feature type="chain" id="PRO_5020286667" evidence="2">
    <location>
        <begin position="16"/>
        <end position="302"/>
    </location>
</feature>
<dbReference type="EMBL" id="ML002808">
    <property type="protein sequence ID" value="RKP35703.1"/>
    <property type="molecule type" value="Genomic_DNA"/>
</dbReference>
<evidence type="ECO:0000313" key="3">
    <source>
        <dbReference type="EMBL" id="RKP35703.1"/>
    </source>
</evidence>